<sequence>MSNRFADHRVVVTGASRDFGRTLAIRFAQEGAEVFLSARTLAGAQKVQDEIRALGHASVHAFACDLTDPASIRDFAAKVTDVTDRIDILINNAARWLEGTDLLSASDDDVVDTIASGAIGTVLTTKNFLPLLLASEHPDIVTMVSTCGVVGFDRSSAHDAFYAAKHAQAGFSDILSKRLRDKGVRVISLYPPDFRNTDPLSDAWGSAPRTPNEMLTSQSLSECVLFAVGQPRDCFIKSFHFEQV</sequence>
<evidence type="ECO:0000313" key="4">
    <source>
        <dbReference type="Proteomes" id="UP001601288"/>
    </source>
</evidence>
<dbReference type="GO" id="GO:0016491">
    <property type="term" value="F:oxidoreductase activity"/>
    <property type="evidence" value="ECO:0007669"/>
    <property type="project" value="UniProtKB-KW"/>
</dbReference>
<dbReference type="InterPro" id="IPR036291">
    <property type="entry name" value="NAD(P)-bd_dom_sf"/>
</dbReference>
<evidence type="ECO:0000256" key="2">
    <source>
        <dbReference type="ARBA" id="ARBA00023002"/>
    </source>
</evidence>
<dbReference type="Pfam" id="PF00106">
    <property type="entry name" value="adh_short"/>
    <property type="match status" value="1"/>
</dbReference>
<name>A0ABW6LM01_9ACTN</name>
<gene>
    <name evidence="3" type="ORF">ACFYM3_33595</name>
</gene>
<dbReference type="Gene3D" id="3.40.50.720">
    <property type="entry name" value="NAD(P)-binding Rossmann-like Domain"/>
    <property type="match status" value="1"/>
</dbReference>
<organism evidence="3 4">
    <name type="scientific">Streptomyces massasporeus</name>
    <dbReference type="NCBI Taxonomy" id="67324"/>
    <lineage>
        <taxon>Bacteria</taxon>
        <taxon>Bacillati</taxon>
        <taxon>Actinomycetota</taxon>
        <taxon>Actinomycetes</taxon>
        <taxon>Kitasatosporales</taxon>
        <taxon>Streptomycetaceae</taxon>
        <taxon>Streptomyces</taxon>
    </lineage>
</organism>
<keyword evidence="4" id="KW-1185">Reference proteome</keyword>
<dbReference type="EC" id="1.-.-.-" evidence="3"/>
<evidence type="ECO:0000256" key="1">
    <source>
        <dbReference type="ARBA" id="ARBA00006484"/>
    </source>
</evidence>
<comment type="similarity">
    <text evidence="1">Belongs to the short-chain dehydrogenases/reductases (SDR) family.</text>
</comment>
<dbReference type="EMBL" id="JBIAFP010000025">
    <property type="protein sequence ID" value="MFE9229448.1"/>
    <property type="molecule type" value="Genomic_DNA"/>
</dbReference>
<accession>A0ABW6LM01</accession>
<proteinExistence type="inferred from homology"/>
<dbReference type="PANTHER" id="PTHR24322">
    <property type="entry name" value="PKSB"/>
    <property type="match status" value="1"/>
</dbReference>
<dbReference type="RefSeq" id="WP_358286165.1">
    <property type="nucleotide sequence ID" value="NZ_JBEYGJ010000025.1"/>
</dbReference>
<reference evidence="3 4" key="1">
    <citation type="submission" date="2024-10" db="EMBL/GenBank/DDBJ databases">
        <title>The Natural Products Discovery Center: Release of the First 8490 Sequenced Strains for Exploring Actinobacteria Biosynthetic Diversity.</title>
        <authorList>
            <person name="Kalkreuter E."/>
            <person name="Kautsar S.A."/>
            <person name="Yang D."/>
            <person name="Bader C.D."/>
            <person name="Teijaro C.N."/>
            <person name="Fluegel L."/>
            <person name="Davis C.M."/>
            <person name="Simpson J.R."/>
            <person name="Lauterbach L."/>
            <person name="Steele A.D."/>
            <person name="Gui C."/>
            <person name="Meng S."/>
            <person name="Li G."/>
            <person name="Viehrig K."/>
            <person name="Ye F."/>
            <person name="Su P."/>
            <person name="Kiefer A.F."/>
            <person name="Nichols A."/>
            <person name="Cepeda A.J."/>
            <person name="Yan W."/>
            <person name="Fan B."/>
            <person name="Jiang Y."/>
            <person name="Adhikari A."/>
            <person name="Zheng C.-J."/>
            <person name="Schuster L."/>
            <person name="Cowan T.M."/>
            <person name="Smanski M.J."/>
            <person name="Chevrette M.G."/>
            <person name="De Carvalho L.P.S."/>
            <person name="Shen B."/>
        </authorList>
    </citation>
    <scope>NUCLEOTIDE SEQUENCE [LARGE SCALE GENOMIC DNA]</scope>
    <source>
        <strain evidence="3 4">NPDC007066</strain>
    </source>
</reference>
<comment type="caution">
    <text evidence="3">The sequence shown here is derived from an EMBL/GenBank/DDBJ whole genome shotgun (WGS) entry which is preliminary data.</text>
</comment>
<dbReference type="SUPFAM" id="SSF51735">
    <property type="entry name" value="NAD(P)-binding Rossmann-fold domains"/>
    <property type="match status" value="1"/>
</dbReference>
<dbReference type="PRINTS" id="PR00081">
    <property type="entry name" value="GDHRDH"/>
</dbReference>
<dbReference type="Proteomes" id="UP001601288">
    <property type="component" value="Unassembled WGS sequence"/>
</dbReference>
<dbReference type="PANTHER" id="PTHR24322:SF736">
    <property type="entry name" value="RETINOL DEHYDROGENASE 10"/>
    <property type="match status" value="1"/>
</dbReference>
<protein>
    <submittedName>
        <fullName evidence="3">SDR family oxidoreductase</fullName>
        <ecNumber evidence="3">1.-.-.-</ecNumber>
    </submittedName>
</protein>
<dbReference type="CDD" id="cd05233">
    <property type="entry name" value="SDR_c"/>
    <property type="match status" value="1"/>
</dbReference>
<evidence type="ECO:0000313" key="3">
    <source>
        <dbReference type="EMBL" id="MFE9229448.1"/>
    </source>
</evidence>
<keyword evidence="2 3" id="KW-0560">Oxidoreductase</keyword>
<dbReference type="InterPro" id="IPR002347">
    <property type="entry name" value="SDR_fam"/>
</dbReference>